<keyword evidence="1" id="KW-1133">Transmembrane helix</keyword>
<organism evidence="2">
    <name type="scientific">viral metagenome</name>
    <dbReference type="NCBI Taxonomy" id="1070528"/>
    <lineage>
        <taxon>unclassified sequences</taxon>
        <taxon>metagenomes</taxon>
        <taxon>organismal metagenomes</taxon>
    </lineage>
</organism>
<proteinExistence type="predicted"/>
<dbReference type="AlphaFoldDB" id="A0A6C0C7I9"/>
<reference evidence="2" key="1">
    <citation type="journal article" date="2020" name="Nature">
        <title>Giant virus diversity and host interactions through global metagenomics.</title>
        <authorList>
            <person name="Schulz F."/>
            <person name="Roux S."/>
            <person name="Paez-Espino D."/>
            <person name="Jungbluth S."/>
            <person name="Walsh D.A."/>
            <person name="Denef V.J."/>
            <person name="McMahon K.D."/>
            <person name="Konstantinidis K.T."/>
            <person name="Eloe-Fadrosh E.A."/>
            <person name="Kyrpides N.C."/>
            <person name="Woyke T."/>
        </authorList>
    </citation>
    <scope>NUCLEOTIDE SEQUENCE</scope>
    <source>
        <strain evidence="2">GVMAG-M-3300020187-37</strain>
    </source>
</reference>
<keyword evidence="1" id="KW-0472">Membrane</keyword>
<name>A0A6C0C7I9_9ZZZZ</name>
<evidence type="ECO:0000256" key="1">
    <source>
        <dbReference type="SAM" id="Phobius"/>
    </source>
</evidence>
<feature type="transmembrane region" description="Helical" evidence="1">
    <location>
        <begin position="39"/>
        <end position="57"/>
    </location>
</feature>
<sequence length="67" mass="7591">MLKNLITLFFVLNAIFWGLATHSQHCNLASVFGLVNCPPHYIHLLMGVVSFVIAVYVQQRDYVNSLI</sequence>
<accession>A0A6C0C7I9</accession>
<dbReference type="EMBL" id="MN739345">
    <property type="protein sequence ID" value="QHS99598.1"/>
    <property type="molecule type" value="Genomic_DNA"/>
</dbReference>
<protein>
    <submittedName>
        <fullName evidence="2">Uncharacterized protein</fullName>
    </submittedName>
</protein>
<keyword evidence="1" id="KW-0812">Transmembrane</keyword>
<evidence type="ECO:0000313" key="2">
    <source>
        <dbReference type="EMBL" id="QHS99598.1"/>
    </source>
</evidence>